<accession>A0A2P2N3Y6</accession>
<evidence type="ECO:0000313" key="1">
    <source>
        <dbReference type="EMBL" id="MBX37192.1"/>
    </source>
</evidence>
<name>A0A2P2N3Y6_RHIMU</name>
<sequence>MNGCLKDAPFSFHSPNVDIATSDWRTLQIEIVWKPALVIFTNVDCL</sequence>
<dbReference type="AlphaFoldDB" id="A0A2P2N3Y6"/>
<organism evidence="1">
    <name type="scientific">Rhizophora mucronata</name>
    <name type="common">Asiatic mangrove</name>
    <dbReference type="NCBI Taxonomy" id="61149"/>
    <lineage>
        <taxon>Eukaryota</taxon>
        <taxon>Viridiplantae</taxon>
        <taxon>Streptophyta</taxon>
        <taxon>Embryophyta</taxon>
        <taxon>Tracheophyta</taxon>
        <taxon>Spermatophyta</taxon>
        <taxon>Magnoliopsida</taxon>
        <taxon>eudicotyledons</taxon>
        <taxon>Gunneridae</taxon>
        <taxon>Pentapetalae</taxon>
        <taxon>rosids</taxon>
        <taxon>fabids</taxon>
        <taxon>Malpighiales</taxon>
        <taxon>Rhizophoraceae</taxon>
        <taxon>Rhizophora</taxon>
    </lineage>
</organism>
<dbReference type="EMBL" id="GGEC01056708">
    <property type="protein sequence ID" value="MBX37192.1"/>
    <property type="molecule type" value="Transcribed_RNA"/>
</dbReference>
<protein>
    <submittedName>
        <fullName evidence="1">Uncharacterized protein</fullName>
    </submittedName>
</protein>
<reference evidence="1" key="1">
    <citation type="submission" date="2018-02" db="EMBL/GenBank/DDBJ databases">
        <title>Rhizophora mucronata_Transcriptome.</title>
        <authorList>
            <person name="Meera S.P."/>
            <person name="Sreeshan A."/>
            <person name="Augustine A."/>
        </authorList>
    </citation>
    <scope>NUCLEOTIDE SEQUENCE</scope>
    <source>
        <tissue evidence="1">Leaf</tissue>
    </source>
</reference>
<proteinExistence type="predicted"/>